<dbReference type="Gene3D" id="3.40.630.30">
    <property type="match status" value="1"/>
</dbReference>
<proteinExistence type="predicted"/>
<organism evidence="4 5">
    <name type="scientific">Liquorilactobacillus nagelii</name>
    <dbReference type="NCBI Taxonomy" id="82688"/>
    <lineage>
        <taxon>Bacteria</taxon>
        <taxon>Bacillati</taxon>
        <taxon>Bacillota</taxon>
        <taxon>Bacilli</taxon>
        <taxon>Lactobacillales</taxon>
        <taxon>Lactobacillaceae</taxon>
        <taxon>Liquorilactobacillus</taxon>
    </lineage>
</organism>
<reference evidence="4 5" key="1">
    <citation type="submission" date="2016-11" db="EMBL/GenBank/DDBJ databases">
        <title>Interaction between Lactobacillus species and yeast in water kefir.</title>
        <authorList>
            <person name="Behr J."/>
            <person name="Xu D."/>
            <person name="Vogel R.F."/>
        </authorList>
    </citation>
    <scope>NUCLEOTIDE SEQUENCE [LARGE SCALE GENOMIC DNA]</scope>
    <source>
        <strain evidence="4 5">TMW 1.1827</strain>
    </source>
</reference>
<evidence type="ECO:0000313" key="4">
    <source>
        <dbReference type="EMBL" id="AUJ33205.1"/>
    </source>
</evidence>
<dbReference type="PANTHER" id="PTHR43072">
    <property type="entry name" value="N-ACETYLTRANSFERASE"/>
    <property type="match status" value="1"/>
</dbReference>
<dbReference type="AlphaFoldDB" id="A0A3Q8CHT6"/>
<dbReference type="KEGG" id="lng:BSQ50_05550"/>
<dbReference type="EMBL" id="CP018180">
    <property type="protein sequence ID" value="AUJ33205.1"/>
    <property type="molecule type" value="Genomic_DNA"/>
</dbReference>
<dbReference type="SUPFAM" id="SSF55729">
    <property type="entry name" value="Acyl-CoA N-acyltransferases (Nat)"/>
    <property type="match status" value="1"/>
</dbReference>
<dbReference type="CDD" id="cd04301">
    <property type="entry name" value="NAT_SF"/>
    <property type="match status" value="1"/>
</dbReference>
<feature type="domain" description="N-acetyltransferase" evidence="3">
    <location>
        <begin position="3"/>
        <end position="157"/>
    </location>
</feature>
<dbReference type="PROSITE" id="PS51186">
    <property type="entry name" value="GNAT"/>
    <property type="match status" value="1"/>
</dbReference>
<keyword evidence="5" id="KW-1185">Reference proteome</keyword>
<evidence type="ECO:0000313" key="5">
    <source>
        <dbReference type="Proteomes" id="UP000324497"/>
    </source>
</evidence>
<name>A0A3Q8CHT6_9LACO</name>
<keyword evidence="2" id="KW-0012">Acyltransferase</keyword>
<accession>A0A3Q8CHT6</accession>
<gene>
    <name evidence="4" type="ORF">BSQ50_05550</name>
</gene>
<protein>
    <submittedName>
        <fullName evidence="4">GNAT family N-acetyltransferase</fullName>
    </submittedName>
</protein>
<evidence type="ECO:0000256" key="1">
    <source>
        <dbReference type="ARBA" id="ARBA00022679"/>
    </source>
</evidence>
<keyword evidence="1 4" id="KW-0808">Transferase</keyword>
<evidence type="ECO:0000259" key="3">
    <source>
        <dbReference type="PROSITE" id="PS51186"/>
    </source>
</evidence>
<evidence type="ECO:0000256" key="2">
    <source>
        <dbReference type="ARBA" id="ARBA00023315"/>
    </source>
</evidence>
<dbReference type="Pfam" id="PF13302">
    <property type="entry name" value="Acetyltransf_3"/>
    <property type="match status" value="1"/>
</dbReference>
<dbReference type="Proteomes" id="UP000324497">
    <property type="component" value="Chromosome"/>
</dbReference>
<dbReference type="GO" id="GO:0016747">
    <property type="term" value="F:acyltransferase activity, transferring groups other than amino-acyl groups"/>
    <property type="evidence" value="ECO:0007669"/>
    <property type="project" value="InterPro"/>
</dbReference>
<dbReference type="InterPro" id="IPR000182">
    <property type="entry name" value="GNAT_dom"/>
</dbReference>
<dbReference type="InterPro" id="IPR016181">
    <property type="entry name" value="Acyl_CoA_acyltransferase"/>
</dbReference>
<dbReference type="PANTHER" id="PTHR43072:SF23">
    <property type="entry name" value="UPF0039 PROTEIN C11D3.02C"/>
    <property type="match status" value="1"/>
</dbReference>
<sequence length="169" mass="19673">MQMKFELATTKDLPRIVEIYNQAVLTRKSTADLVPLTIEQRKTWFAGHQNNMQRPLWVIKKTDLIIGWLSLSDFYGRPAYQRTAEVSLYLDQTYQGQGIGKQALRFLADQLSFCQVEIVLAFVFSHNQASQRLFQEFGYKKWGHFPEIASLDQQLRDLDILGKNYHLSV</sequence>